<proteinExistence type="predicted"/>
<reference evidence="2 3" key="1">
    <citation type="journal article" date="2016" name="Nat. Commun.">
        <title>Thousands of microbial genomes shed light on interconnected biogeochemical processes in an aquifer system.</title>
        <authorList>
            <person name="Anantharaman K."/>
            <person name="Brown C.T."/>
            <person name="Hug L.A."/>
            <person name="Sharon I."/>
            <person name="Castelle C.J."/>
            <person name="Probst A.J."/>
            <person name="Thomas B.C."/>
            <person name="Singh A."/>
            <person name="Wilkins M.J."/>
            <person name="Karaoz U."/>
            <person name="Brodie E.L."/>
            <person name="Williams K.H."/>
            <person name="Hubbard S.S."/>
            <person name="Banfield J.F."/>
        </authorList>
    </citation>
    <scope>NUCLEOTIDE SEQUENCE [LARGE SCALE GENOMIC DNA]</scope>
</reference>
<protein>
    <submittedName>
        <fullName evidence="2">Uncharacterized protein</fullName>
    </submittedName>
</protein>
<sequence length="244" mass="26826">MSTTQSDDDFSHIPNVVFLTRKELKPSRVLIGLLIGVVIISIPLLLSSLITNVFLPKATPVPSVEIKKASPSATATPSAQKSETAGWKVYADKNITFKYPANWKRFDSNTNPIIISEKDPSSTPGQLMSPKVEVQDVSNKPLNSSYGHIIPEINELLNSKVGATWDSGAKHFEKLKNLKVGNREAVWVRQTINPNIPASGPAVDAVYVQGGTNVYQISIWDDTESELNQSTDTFNLILSTFRFD</sequence>
<comment type="caution">
    <text evidence="2">The sequence shown here is derived from an EMBL/GenBank/DDBJ whole genome shotgun (WGS) entry which is preliminary data.</text>
</comment>
<organism evidence="2 3">
    <name type="scientific">Candidatus Woykebacteria bacterium RBG_16_43_9</name>
    <dbReference type="NCBI Taxonomy" id="1802596"/>
    <lineage>
        <taxon>Bacteria</taxon>
        <taxon>Candidatus Woykeibacteriota</taxon>
    </lineage>
</organism>
<keyword evidence="1" id="KW-0472">Membrane</keyword>
<dbReference type="AlphaFoldDB" id="A0A1G1WH81"/>
<feature type="transmembrane region" description="Helical" evidence="1">
    <location>
        <begin position="29"/>
        <end position="55"/>
    </location>
</feature>
<keyword evidence="1" id="KW-1133">Transmembrane helix</keyword>
<accession>A0A1G1WH81</accession>
<dbReference type="EMBL" id="MHCS01000004">
    <property type="protein sequence ID" value="OGY27065.1"/>
    <property type="molecule type" value="Genomic_DNA"/>
</dbReference>
<dbReference type="STRING" id="1802596.A2Z11_00960"/>
<name>A0A1G1WH81_9BACT</name>
<keyword evidence="1" id="KW-0812">Transmembrane</keyword>
<evidence type="ECO:0000313" key="3">
    <source>
        <dbReference type="Proteomes" id="UP000176389"/>
    </source>
</evidence>
<evidence type="ECO:0000256" key="1">
    <source>
        <dbReference type="SAM" id="Phobius"/>
    </source>
</evidence>
<dbReference type="Proteomes" id="UP000176389">
    <property type="component" value="Unassembled WGS sequence"/>
</dbReference>
<evidence type="ECO:0000313" key="2">
    <source>
        <dbReference type="EMBL" id="OGY27065.1"/>
    </source>
</evidence>
<gene>
    <name evidence="2" type="ORF">A2Z11_00960</name>
</gene>